<dbReference type="AlphaFoldDB" id="A0AAV6YKT6"/>
<comment type="caution">
    <text evidence="1">The sequence shown here is derived from an EMBL/GenBank/DDBJ whole genome shotgun (WGS) entry which is preliminary data.</text>
</comment>
<evidence type="ECO:0000313" key="1">
    <source>
        <dbReference type="EMBL" id="KAG8535889.1"/>
    </source>
</evidence>
<sequence>MNNCNKTSKGKAAELSRHYTSAALKRLIRRHIPAGSSWSPGIRISQHCTSRSARCYMAKKDTTQRVWVAGGYRGAQDDCWRVHTCHHSAIRVITVCTTLSSHEQQKRGFMSVTGKRSTAL</sequence>
<gene>
    <name evidence="1" type="ORF">GDO81_027537</name>
</gene>
<dbReference type="EMBL" id="WNYA01054730">
    <property type="protein sequence ID" value="KAG8535889.1"/>
    <property type="molecule type" value="Genomic_DNA"/>
</dbReference>
<reference evidence="1" key="1">
    <citation type="thesis" date="2020" institute="ProQuest LLC" country="789 East Eisenhower Parkway, Ann Arbor, MI, USA">
        <title>Comparative Genomics and Chromosome Evolution.</title>
        <authorList>
            <person name="Mudd A.B."/>
        </authorList>
    </citation>
    <scope>NUCLEOTIDE SEQUENCE</scope>
    <source>
        <strain evidence="1">237g6f4</strain>
        <tissue evidence="1">Blood</tissue>
    </source>
</reference>
<organism evidence="1 2">
    <name type="scientific">Engystomops pustulosus</name>
    <name type="common">Tungara frog</name>
    <name type="synonym">Physalaemus pustulosus</name>
    <dbReference type="NCBI Taxonomy" id="76066"/>
    <lineage>
        <taxon>Eukaryota</taxon>
        <taxon>Metazoa</taxon>
        <taxon>Chordata</taxon>
        <taxon>Craniata</taxon>
        <taxon>Vertebrata</taxon>
        <taxon>Euteleostomi</taxon>
        <taxon>Amphibia</taxon>
        <taxon>Batrachia</taxon>
        <taxon>Anura</taxon>
        <taxon>Neobatrachia</taxon>
        <taxon>Hyloidea</taxon>
        <taxon>Leptodactylidae</taxon>
        <taxon>Leiuperinae</taxon>
        <taxon>Engystomops</taxon>
    </lineage>
</organism>
<keyword evidence="2" id="KW-1185">Reference proteome</keyword>
<dbReference type="Proteomes" id="UP000824782">
    <property type="component" value="Unassembled WGS sequence"/>
</dbReference>
<accession>A0AAV6YKT6</accession>
<evidence type="ECO:0000313" key="2">
    <source>
        <dbReference type="Proteomes" id="UP000824782"/>
    </source>
</evidence>
<proteinExistence type="predicted"/>
<name>A0AAV6YKT6_ENGPU</name>
<protein>
    <submittedName>
        <fullName evidence="1">Uncharacterized protein</fullName>
    </submittedName>
</protein>